<comment type="cofactor">
    <cofactor evidence="11">
        <name>pyridoxal 5'-phosphate</name>
        <dbReference type="ChEBI" id="CHEBI:597326"/>
    </cofactor>
    <text evidence="11">Binds 1 pyridoxal phosphate per subunit.</text>
</comment>
<organism evidence="13 14">
    <name type="scientific">Prevotella vespertina</name>
    <dbReference type="NCBI Taxonomy" id="2608404"/>
    <lineage>
        <taxon>Bacteria</taxon>
        <taxon>Pseudomonadati</taxon>
        <taxon>Bacteroidota</taxon>
        <taxon>Bacteroidia</taxon>
        <taxon>Bacteroidales</taxon>
        <taxon>Prevotellaceae</taxon>
        <taxon>Prevotella</taxon>
    </lineage>
</organism>
<comment type="subunit">
    <text evidence="11">Homodimer.</text>
</comment>
<keyword evidence="6" id="KW-0746">Sphingolipid metabolism</keyword>
<feature type="binding site" description="in other chain" evidence="11">
    <location>
        <begin position="238"/>
        <end position="241"/>
    </location>
    <ligand>
        <name>pyridoxal 5'-phosphate</name>
        <dbReference type="ChEBI" id="CHEBI:597326"/>
        <note>ligand shared between dimeric partners</note>
    </ligand>
</feature>
<feature type="binding site" description="in other chain" evidence="11">
    <location>
        <position position="182"/>
    </location>
    <ligand>
        <name>pyridoxal 5'-phosphate</name>
        <dbReference type="ChEBI" id="CHEBI:597326"/>
        <note>ligand shared between dimeric partners</note>
    </ligand>
</feature>
<dbReference type="GO" id="GO:0030170">
    <property type="term" value="F:pyridoxal phosphate binding"/>
    <property type="evidence" value="ECO:0007669"/>
    <property type="project" value="UniProtKB-UniRule"/>
</dbReference>
<keyword evidence="8 11" id="KW-0012">Acyltransferase</keyword>
<evidence type="ECO:0000256" key="2">
    <source>
        <dbReference type="ARBA" id="ARBA00004991"/>
    </source>
</evidence>
<evidence type="ECO:0000256" key="11">
    <source>
        <dbReference type="HAMAP-Rule" id="MF_00985"/>
    </source>
</evidence>
<dbReference type="Gene3D" id="3.90.1150.10">
    <property type="entry name" value="Aspartate Aminotransferase, domain 1"/>
    <property type="match status" value="1"/>
</dbReference>
<protein>
    <recommendedName>
        <fullName evidence="11">2-amino-3-ketobutyrate coenzyme A ligase</fullName>
        <shortName evidence="11">AKB ligase</shortName>
        <ecNumber evidence="11">2.3.1.29</ecNumber>
    </recommendedName>
    <alternativeName>
        <fullName evidence="11">Glycine acetyltransferase</fullName>
    </alternativeName>
</protein>
<dbReference type="UniPathway" id="UPA00046">
    <property type="reaction ID" value="UER00506"/>
</dbReference>
<comment type="similarity">
    <text evidence="3 11">Belongs to the class-II pyridoxal-phosphate-dependent aminotransferase family.</text>
</comment>
<comment type="pathway">
    <text evidence="11">Amino-acid degradation; L-threonine degradation via oxydo-reductase pathway; glycine from L-threonine: step 2/2.</text>
</comment>
<dbReference type="NCBIfam" id="NF005394">
    <property type="entry name" value="PRK06939.1"/>
    <property type="match status" value="1"/>
</dbReference>
<dbReference type="SUPFAM" id="SSF53383">
    <property type="entry name" value="PLP-dependent transferases"/>
    <property type="match status" value="1"/>
</dbReference>
<dbReference type="GO" id="GO:0008890">
    <property type="term" value="F:glycine C-acetyltransferase activity"/>
    <property type="evidence" value="ECO:0007669"/>
    <property type="project" value="UniProtKB-UniRule"/>
</dbReference>
<dbReference type="InterPro" id="IPR011282">
    <property type="entry name" value="2am3keto_CoA_ligase"/>
</dbReference>
<feature type="binding site" description="in other chain" evidence="11">
    <location>
        <begin position="207"/>
        <end position="210"/>
    </location>
    <ligand>
        <name>pyridoxal 5'-phosphate</name>
        <dbReference type="ChEBI" id="CHEBI:597326"/>
        <note>ligand shared between dimeric partners</note>
    </ligand>
</feature>
<keyword evidence="4 11" id="KW-0808">Transferase</keyword>
<evidence type="ECO:0000313" key="13">
    <source>
        <dbReference type="EMBL" id="MUL28003.1"/>
    </source>
</evidence>
<dbReference type="GO" id="GO:0030148">
    <property type="term" value="P:sphingolipid biosynthetic process"/>
    <property type="evidence" value="ECO:0007669"/>
    <property type="project" value="UniProtKB-ARBA"/>
</dbReference>
<evidence type="ECO:0000256" key="10">
    <source>
        <dbReference type="ARBA" id="ARBA00055827"/>
    </source>
</evidence>
<dbReference type="FunFam" id="3.40.640.10:FF:000006">
    <property type="entry name" value="5-aminolevulinate synthase, mitochondrial"/>
    <property type="match status" value="1"/>
</dbReference>
<feature type="binding site" evidence="11">
    <location>
        <begin position="271"/>
        <end position="272"/>
    </location>
    <ligand>
        <name>pyridoxal 5'-phosphate</name>
        <dbReference type="ChEBI" id="CHEBI:597326"/>
        <note>ligand shared between dimeric partners</note>
    </ligand>
</feature>
<dbReference type="GO" id="GO:0019518">
    <property type="term" value="P:L-threonine catabolic process to glycine"/>
    <property type="evidence" value="ECO:0007669"/>
    <property type="project" value="UniProtKB-UniRule"/>
</dbReference>
<comment type="caution">
    <text evidence="13">The sequence shown here is derived from an EMBL/GenBank/DDBJ whole genome shotgun (WGS) entry which is preliminary data.</text>
</comment>
<evidence type="ECO:0000256" key="9">
    <source>
        <dbReference type="ARBA" id="ARBA00047854"/>
    </source>
</evidence>
<evidence type="ECO:0000256" key="4">
    <source>
        <dbReference type="ARBA" id="ARBA00022679"/>
    </source>
</evidence>
<comment type="catalytic activity">
    <reaction evidence="11">
        <text>glycine + acetyl-CoA = (2S)-2-amino-3-oxobutanoate + CoA</text>
        <dbReference type="Rhea" id="RHEA:20736"/>
        <dbReference type="ChEBI" id="CHEBI:57287"/>
        <dbReference type="ChEBI" id="CHEBI:57288"/>
        <dbReference type="ChEBI" id="CHEBI:57305"/>
        <dbReference type="ChEBI" id="CHEBI:78948"/>
        <dbReference type="EC" id="2.3.1.29"/>
    </reaction>
</comment>
<dbReference type="Gene3D" id="3.40.640.10">
    <property type="entry name" value="Type I PLP-dependent aspartate aminotransferase-like (Major domain)"/>
    <property type="match status" value="1"/>
</dbReference>
<comment type="function">
    <text evidence="10">Involved in de novo bacterial ceramide synthesis. Catalyzes the condensation of L-serine with palmitoyl-CoA (hexadecanoyl-CoA) to produce 3-oxosphinganine. Also capable of using alanine as substrate leading to the formation of 1-deoxysphinganine (1-deoxySa). Contributes to the levels of endogenous sphingolipids in its host.</text>
</comment>
<name>A0A7C9HE64_9BACT</name>
<dbReference type="CDD" id="cd06454">
    <property type="entry name" value="KBL_like"/>
    <property type="match status" value="1"/>
</dbReference>
<reference evidence="13 14" key="1">
    <citation type="submission" date="2019-09" db="EMBL/GenBank/DDBJ databases">
        <title>Prevotella A2879 sp. nov., isolated from an abscess of a patient.</title>
        <authorList>
            <person name="Buhl M."/>
            <person name="Oberhettinger P."/>
        </authorList>
    </citation>
    <scope>NUCLEOTIDE SEQUENCE [LARGE SCALE GENOMIC DNA]</scope>
    <source>
        <strain evidence="13 14">A2879</strain>
    </source>
</reference>
<evidence type="ECO:0000259" key="12">
    <source>
        <dbReference type="Pfam" id="PF00155"/>
    </source>
</evidence>
<keyword evidence="14" id="KW-1185">Reference proteome</keyword>
<dbReference type="HAMAP" id="MF_00985">
    <property type="entry name" value="2am3keto_CoA_ligase"/>
    <property type="match status" value="1"/>
</dbReference>
<dbReference type="RefSeq" id="WP_009434014.1">
    <property type="nucleotide sequence ID" value="NZ_VVIQ01000006.1"/>
</dbReference>
<evidence type="ECO:0000313" key="14">
    <source>
        <dbReference type="Proteomes" id="UP000482295"/>
    </source>
</evidence>
<dbReference type="EMBL" id="VVIQ01000006">
    <property type="protein sequence ID" value="MUL28003.1"/>
    <property type="molecule type" value="Genomic_DNA"/>
</dbReference>
<dbReference type="EC" id="2.3.1.29" evidence="11"/>
<feature type="modified residue" description="N6-(pyridoxal phosphate)lysine" evidence="11">
    <location>
        <position position="241"/>
    </location>
</feature>
<sequence>MYGKMKEYLCNSLAEITEAGLYKNERIIESPQSAAIEVKGKEVLNFCANNYLGLSNHPRLIEGAKKMMDKRGFGMSSVRFICGTQDGHKELEAAISEYFKTEDTILYAACFDANGGVFEPLFTDEDAIISDALNHASIIDGVRLCKAKRYRYANADMADLERCLQEAQAQRFRIIVTDGVFSMDGNVAPIDKICDLAEKYDALVMVDESHSAGVVGATGHGVSELCKTYGRVDIYTGTLGKAFGGALGGFTTGRKEIIDMLRQRSRPYLFSNSLAPCIIGASLEVFKMLKESNALHDQLVENVNYFRDHMLAAGFDIKPTQSAICAVMLYDAKLSQVYAAKLLEEGIYVTGFYYPVVPKGQARIRVQISAGHNREQLDKCIAAFIKVGKELEVLK</sequence>
<comment type="function">
    <text evidence="11">Catalyzes the cleavage of 2-amino-3-ketobutyrate to glycine and acetyl-CoA.</text>
</comment>
<dbReference type="InterPro" id="IPR015424">
    <property type="entry name" value="PyrdxlP-dep_Trfase"/>
</dbReference>
<proteinExistence type="inferred from homology"/>
<gene>
    <name evidence="11 13" type="primary">kbl</name>
    <name evidence="13" type="ORF">F0475_06745</name>
</gene>
<evidence type="ECO:0000256" key="1">
    <source>
        <dbReference type="ARBA" id="ARBA00004760"/>
    </source>
</evidence>
<dbReference type="GO" id="GO:0005829">
    <property type="term" value="C:cytosol"/>
    <property type="evidence" value="ECO:0007669"/>
    <property type="project" value="TreeGrafter"/>
</dbReference>
<dbReference type="InterPro" id="IPR004839">
    <property type="entry name" value="Aminotransferase_I/II_large"/>
</dbReference>
<feature type="binding site" description="in other chain" evidence="11">
    <location>
        <begin position="110"/>
        <end position="111"/>
    </location>
    <ligand>
        <name>pyridoxal 5'-phosphate</name>
        <dbReference type="ChEBI" id="CHEBI:597326"/>
        <note>ligand shared between dimeric partners</note>
    </ligand>
</feature>
<dbReference type="InterPro" id="IPR015422">
    <property type="entry name" value="PyrdxlP-dep_Trfase_small"/>
</dbReference>
<dbReference type="InterPro" id="IPR015421">
    <property type="entry name" value="PyrdxlP-dep_Trfase_major"/>
</dbReference>
<keyword evidence="5 11" id="KW-0663">Pyridoxal phosphate</keyword>
<dbReference type="NCBIfam" id="TIGR01822">
    <property type="entry name" value="2am3keto_CoA"/>
    <property type="match status" value="1"/>
</dbReference>
<feature type="binding site" evidence="11">
    <location>
        <position position="365"/>
    </location>
    <ligand>
        <name>substrate</name>
    </ligand>
</feature>
<feature type="domain" description="Aminotransferase class I/classII large" evidence="12">
    <location>
        <begin position="42"/>
        <end position="383"/>
    </location>
</feature>
<dbReference type="GO" id="GO:0004758">
    <property type="term" value="F:serine C-palmitoyltransferase activity"/>
    <property type="evidence" value="ECO:0007669"/>
    <property type="project" value="UniProtKB-EC"/>
</dbReference>
<dbReference type="AlphaFoldDB" id="A0A7C9HE64"/>
<dbReference type="PANTHER" id="PTHR13693:SF102">
    <property type="entry name" value="2-AMINO-3-KETOBUTYRATE COENZYME A LIGASE, MITOCHONDRIAL"/>
    <property type="match status" value="1"/>
</dbReference>
<accession>A0A7C9HE64</accession>
<dbReference type="Proteomes" id="UP000482295">
    <property type="component" value="Unassembled WGS sequence"/>
</dbReference>
<comment type="catalytic activity">
    <reaction evidence="9">
        <text>L-serine + hexadecanoyl-CoA + H(+) = 3-oxosphinganine + CO2 + CoA</text>
        <dbReference type="Rhea" id="RHEA:14761"/>
        <dbReference type="ChEBI" id="CHEBI:15378"/>
        <dbReference type="ChEBI" id="CHEBI:16526"/>
        <dbReference type="ChEBI" id="CHEBI:33384"/>
        <dbReference type="ChEBI" id="CHEBI:57287"/>
        <dbReference type="ChEBI" id="CHEBI:57379"/>
        <dbReference type="ChEBI" id="CHEBI:58299"/>
        <dbReference type="EC" id="2.3.1.50"/>
    </reaction>
    <physiologicalReaction direction="left-to-right" evidence="9">
        <dbReference type="Rhea" id="RHEA:14762"/>
    </physiologicalReaction>
</comment>
<dbReference type="GO" id="GO:0016020">
    <property type="term" value="C:membrane"/>
    <property type="evidence" value="ECO:0007669"/>
    <property type="project" value="GOC"/>
</dbReference>
<keyword evidence="7" id="KW-0443">Lipid metabolism</keyword>
<evidence type="ECO:0000256" key="5">
    <source>
        <dbReference type="ARBA" id="ARBA00022898"/>
    </source>
</evidence>
<evidence type="ECO:0000256" key="6">
    <source>
        <dbReference type="ARBA" id="ARBA00022919"/>
    </source>
</evidence>
<evidence type="ECO:0000256" key="8">
    <source>
        <dbReference type="ARBA" id="ARBA00023315"/>
    </source>
</evidence>
<evidence type="ECO:0000256" key="7">
    <source>
        <dbReference type="ARBA" id="ARBA00023098"/>
    </source>
</evidence>
<feature type="binding site" evidence="11">
    <location>
        <position position="135"/>
    </location>
    <ligand>
        <name>substrate</name>
    </ligand>
</feature>
<dbReference type="Pfam" id="PF00155">
    <property type="entry name" value="Aminotran_1_2"/>
    <property type="match status" value="1"/>
</dbReference>
<comment type="pathway">
    <text evidence="1">Lipid metabolism; sphingolipid metabolism.</text>
</comment>
<evidence type="ECO:0000256" key="3">
    <source>
        <dbReference type="ARBA" id="ARBA00008392"/>
    </source>
</evidence>
<dbReference type="InterPro" id="IPR050087">
    <property type="entry name" value="AON_synthase_class-II"/>
</dbReference>
<dbReference type="PANTHER" id="PTHR13693">
    <property type="entry name" value="CLASS II AMINOTRANSFERASE/8-AMINO-7-OXONONANOATE SYNTHASE"/>
    <property type="match status" value="1"/>
</dbReference>
<comment type="pathway">
    <text evidence="2">Sphingolipid metabolism.</text>
</comment>